<dbReference type="EMBL" id="BK032847">
    <property type="protein sequence ID" value="DAF63989.1"/>
    <property type="molecule type" value="Genomic_DNA"/>
</dbReference>
<proteinExistence type="predicted"/>
<protein>
    <submittedName>
        <fullName evidence="1">Uncharacterized protein</fullName>
    </submittedName>
</protein>
<reference evidence="1" key="1">
    <citation type="journal article" date="2021" name="Proc. Natl. Acad. Sci. U.S.A.">
        <title>A Catalog of Tens of Thousands of Viruses from Human Metagenomes Reveals Hidden Associations with Chronic Diseases.</title>
        <authorList>
            <person name="Tisza M.J."/>
            <person name="Buck C.B."/>
        </authorList>
    </citation>
    <scope>NUCLEOTIDE SEQUENCE</scope>
    <source>
        <strain evidence="1">CtGkF2</strain>
    </source>
</reference>
<sequence length="67" mass="7160">MPYDPPRYPLATRYTVLTAAVAGSVCPVDGLVPRQGAKGLPCISNRLKRLTARQPGYTALPHAVEAL</sequence>
<organism evidence="1">
    <name type="scientific">Siphoviridae sp. ctGkF2</name>
    <dbReference type="NCBI Taxonomy" id="2827823"/>
    <lineage>
        <taxon>Viruses</taxon>
        <taxon>Duplodnaviria</taxon>
        <taxon>Heunggongvirae</taxon>
        <taxon>Uroviricota</taxon>
        <taxon>Caudoviricetes</taxon>
    </lineage>
</organism>
<accession>A0A8S5TL15</accession>
<name>A0A8S5TL15_9CAUD</name>
<evidence type="ECO:0000313" key="1">
    <source>
        <dbReference type="EMBL" id="DAF63989.1"/>
    </source>
</evidence>